<sequence>MSMHLNRRHCLRMLGALPLVHSVAAQTPSGERSLVFGMVPYLPVQQLVRLYEPIVALIERTLGRPCVLATAPDFEQFIERARKGEFDIIGASPHVARLLQREEGFSPLARATAALEPLVVVPTESPLKRLQDLSQRAVLVADPFAVHVLIALRDIRDHGVVPGRDVKLVVAGTQRNCVQRMLNGDAPAAVGSASTLTLLPPELSTRFKVLTRCPKGLTPMAYLAHPRWSAQAPKLSQNLLQFPNTPEGQGLLKATQHEGLSALSIAELATADPLVTEYYRQRANTF</sequence>
<evidence type="ECO:0000313" key="2">
    <source>
        <dbReference type="Proteomes" id="UP000317365"/>
    </source>
</evidence>
<dbReference type="SUPFAM" id="SSF53850">
    <property type="entry name" value="Periplasmic binding protein-like II"/>
    <property type="match status" value="1"/>
</dbReference>
<dbReference type="PANTHER" id="PTHR35841:SF1">
    <property type="entry name" value="PHOSPHONATES-BINDING PERIPLASMIC PROTEIN"/>
    <property type="match status" value="1"/>
</dbReference>
<name>A0A515ET43_9BURK</name>
<dbReference type="Pfam" id="PF12974">
    <property type="entry name" value="Phosphonate-bd"/>
    <property type="match status" value="1"/>
</dbReference>
<dbReference type="KEGG" id="rhg:EXZ61_17620"/>
<dbReference type="PANTHER" id="PTHR35841">
    <property type="entry name" value="PHOSPHONATES-BINDING PERIPLASMIC PROTEIN"/>
    <property type="match status" value="1"/>
</dbReference>
<dbReference type="Proteomes" id="UP000317365">
    <property type="component" value="Chromosome"/>
</dbReference>
<dbReference type="EMBL" id="CP036282">
    <property type="protein sequence ID" value="QDL55844.1"/>
    <property type="molecule type" value="Genomic_DNA"/>
</dbReference>
<reference evidence="2" key="2">
    <citation type="journal article" date="2020" name="Int. J. Syst. Evol. Microbiol.">
        <title>Genomic insights into a novel species Rhodoferax aquaticus sp. nov., isolated from freshwater.</title>
        <authorList>
            <person name="Li T."/>
            <person name="Zhuo Y."/>
            <person name="Jin C.Z."/>
            <person name="Wu X."/>
            <person name="Ko S.R."/>
            <person name="Jin F.J."/>
            <person name="Ahn C.Y."/>
            <person name="Oh H.M."/>
            <person name="Lee H.G."/>
            <person name="Jin L."/>
        </authorList>
    </citation>
    <scope>NUCLEOTIDE SEQUENCE [LARGE SCALE GENOMIC DNA]</scope>
    <source>
        <strain evidence="2">Gr-4</strain>
    </source>
</reference>
<proteinExistence type="predicted"/>
<dbReference type="Gene3D" id="3.40.190.10">
    <property type="entry name" value="Periplasmic binding protein-like II"/>
    <property type="match status" value="2"/>
</dbReference>
<dbReference type="AlphaFoldDB" id="A0A515ET43"/>
<accession>A0A515ET43</accession>
<gene>
    <name evidence="1" type="ORF">EXZ61_17620</name>
</gene>
<dbReference type="RefSeq" id="WP_142812996.1">
    <property type="nucleotide sequence ID" value="NZ_CP036282.1"/>
</dbReference>
<reference evidence="2" key="1">
    <citation type="submission" date="2019-02" db="EMBL/GenBank/DDBJ databases">
        <title>Complete genome sequence of Rhodoferax sp. Gr-4.</title>
        <authorList>
            <person name="Jin L."/>
        </authorList>
    </citation>
    <scope>NUCLEOTIDE SEQUENCE [LARGE SCALE GENOMIC DNA]</scope>
    <source>
        <strain evidence="2">Gr-4</strain>
    </source>
</reference>
<evidence type="ECO:0000313" key="1">
    <source>
        <dbReference type="EMBL" id="QDL55844.1"/>
    </source>
</evidence>
<protein>
    <submittedName>
        <fullName evidence="1">Phosphate/phosphite/phosphonate ABC transporter substrate-binding protein</fullName>
    </submittedName>
</protein>
<organism evidence="1 2">
    <name type="scientific">Rhodoferax aquaticus</name>
    <dbReference type="NCBI Taxonomy" id="2527691"/>
    <lineage>
        <taxon>Bacteria</taxon>
        <taxon>Pseudomonadati</taxon>
        <taxon>Pseudomonadota</taxon>
        <taxon>Betaproteobacteria</taxon>
        <taxon>Burkholderiales</taxon>
        <taxon>Comamonadaceae</taxon>
        <taxon>Rhodoferax</taxon>
    </lineage>
</organism>
<keyword evidence="2" id="KW-1185">Reference proteome</keyword>